<evidence type="ECO:0000313" key="1">
    <source>
        <dbReference type="EMBL" id="AFQ44990.1"/>
    </source>
</evidence>
<name>J7ITF8_DESMD</name>
<dbReference type="AlphaFoldDB" id="J7ITF8"/>
<dbReference type="Proteomes" id="UP000005262">
    <property type="component" value="Chromosome"/>
</dbReference>
<dbReference type="KEGG" id="dmi:Desmer_3108"/>
<accession>J7ITF8</accession>
<dbReference type="EMBL" id="CP003629">
    <property type="protein sequence ID" value="AFQ44990.1"/>
    <property type="molecule type" value="Genomic_DNA"/>
</dbReference>
<organism evidence="1 2">
    <name type="scientific">Desulfosporosinus meridiei (strain ATCC BAA-275 / DSM 13257 / KCTC 12902 / NCIMB 13706 / S10)</name>
    <dbReference type="NCBI Taxonomy" id="768704"/>
    <lineage>
        <taxon>Bacteria</taxon>
        <taxon>Bacillati</taxon>
        <taxon>Bacillota</taxon>
        <taxon>Clostridia</taxon>
        <taxon>Eubacteriales</taxon>
        <taxon>Desulfitobacteriaceae</taxon>
        <taxon>Desulfosporosinus</taxon>
    </lineage>
</organism>
<protein>
    <submittedName>
        <fullName evidence="1">Uncharacterized protein</fullName>
    </submittedName>
</protein>
<keyword evidence="2" id="KW-1185">Reference proteome</keyword>
<proteinExistence type="predicted"/>
<sequence>MIKYPDRKKGLKRFSVSDPSCGSILEGFLICFLKTPFVIRDKGLEN</sequence>
<gene>
    <name evidence="1" type="ordered locus">Desmer_3108</name>
</gene>
<reference evidence="1 2" key="1">
    <citation type="journal article" date="2012" name="J. Bacteriol.">
        <title>Complete genome sequences of Desulfosporosinus orientis DSM765T, Desulfosporosinus youngiae DSM17734T, Desulfosporosinus meridiei DSM13257T, and Desulfosporosinus acidiphilus DSM22704T.</title>
        <authorList>
            <person name="Pester M."/>
            <person name="Brambilla E."/>
            <person name="Alazard D."/>
            <person name="Rattei T."/>
            <person name="Weinmaier T."/>
            <person name="Han J."/>
            <person name="Lucas S."/>
            <person name="Lapidus A."/>
            <person name="Cheng J.F."/>
            <person name="Goodwin L."/>
            <person name="Pitluck S."/>
            <person name="Peters L."/>
            <person name="Ovchinnikova G."/>
            <person name="Teshima H."/>
            <person name="Detter J.C."/>
            <person name="Han C.S."/>
            <person name="Tapia R."/>
            <person name="Land M.L."/>
            <person name="Hauser L."/>
            <person name="Kyrpides N.C."/>
            <person name="Ivanova N.N."/>
            <person name="Pagani I."/>
            <person name="Huntmann M."/>
            <person name="Wei C.L."/>
            <person name="Davenport K.W."/>
            <person name="Daligault H."/>
            <person name="Chain P.S."/>
            <person name="Chen A."/>
            <person name="Mavromatis K."/>
            <person name="Markowitz V."/>
            <person name="Szeto E."/>
            <person name="Mikhailova N."/>
            <person name="Pati A."/>
            <person name="Wagner M."/>
            <person name="Woyke T."/>
            <person name="Ollivier B."/>
            <person name="Klenk H.P."/>
            <person name="Spring S."/>
            <person name="Loy A."/>
        </authorList>
    </citation>
    <scope>NUCLEOTIDE SEQUENCE [LARGE SCALE GENOMIC DNA]</scope>
    <source>
        <strain evidence="2">ATCC BAA-275 / DSM 13257 / NCIMB 13706 / S10</strain>
    </source>
</reference>
<dbReference type="HOGENOM" id="CLU_3182879_0_0_9"/>
<evidence type="ECO:0000313" key="2">
    <source>
        <dbReference type="Proteomes" id="UP000005262"/>
    </source>
</evidence>
<reference evidence="2" key="2">
    <citation type="submission" date="2012-08" db="EMBL/GenBank/DDBJ databases">
        <title>Finished genome of Desulfosporosinus meridiei DSM 13257.</title>
        <authorList>
            <person name="Huntemann M."/>
            <person name="Wei C.-L."/>
            <person name="Han J."/>
            <person name="Detter J.C."/>
            <person name="Han C."/>
            <person name="Davenport K."/>
            <person name="Daligault H."/>
            <person name="Erkkila T."/>
            <person name="Gu W."/>
            <person name="Munk A.C.C."/>
            <person name="Teshima H."/>
            <person name="Xu Y."/>
            <person name="Chain P."/>
            <person name="Tapia R."/>
            <person name="Chen A."/>
            <person name="Krypides N."/>
            <person name="Mavromatis K."/>
            <person name="Markowitz V."/>
            <person name="Szeto E."/>
            <person name="Ivanova N."/>
            <person name="Mikhailova N."/>
            <person name="Ovchinnikova G."/>
            <person name="Pagani I."/>
            <person name="Pati A."/>
            <person name="Goodwin L."/>
            <person name="Peters L."/>
            <person name="Pitluck S."/>
            <person name="Woyke T."/>
            <person name="Pester M."/>
            <person name="Spring S."/>
            <person name="Ollivier B."/>
            <person name="Rattei T."/>
            <person name="Klenk H.-P."/>
            <person name="Wagner M."/>
            <person name="Loy A."/>
        </authorList>
    </citation>
    <scope>NUCLEOTIDE SEQUENCE [LARGE SCALE GENOMIC DNA]</scope>
    <source>
        <strain evidence="2">ATCC BAA-275 / DSM 13257 / NCIMB 13706 / S10</strain>
    </source>
</reference>